<evidence type="ECO:0000313" key="3">
    <source>
        <dbReference type="Proteomes" id="UP000645555"/>
    </source>
</evidence>
<keyword evidence="1" id="KW-0472">Membrane</keyword>
<proteinExistence type="predicted"/>
<dbReference type="EMBL" id="BMWD01000007">
    <property type="protein sequence ID" value="GGX57086.1"/>
    <property type="molecule type" value="Genomic_DNA"/>
</dbReference>
<dbReference type="Proteomes" id="UP000645555">
    <property type="component" value="Unassembled WGS sequence"/>
</dbReference>
<keyword evidence="3" id="KW-1185">Reference proteome</keyword>
<dbReference type="AlphaFoldDB" id="A0A918NC59"/>
<keyword evidence="1" id="KW-1133">Transmembrane helix</keyword>
<sequence length="84" mass="8150">MGSALSIGSIGSSLSIGSIGSGMSLLSAGSIQSIGSVFSAQGRWSLMTAGPYRLLGSPGALTALSVGGLALVGALALRTRGARR</sequence>
<name>A0A918NC59_9ACTN</name>
<feature type="transmembrane region" description="Helical" evidence="1">
    <location>
        <begin position="57"/>
        <end position="77"/>
    </location>
</feature>
<comment type="caution">
    <text evidence="2">The sequence shown here is derived from an EMBL/GenBank/DDBJ whole genome shotgun (WGS) entry which is preliminary data.</text>
</comment>
<evidence type="ECO:0000256" key="1">
    <source>
        <dbReference type="SAM" id="Phobius"/>
    </source>
</evidence>
<protein>
    <submittedName>
        <fullName evidence="2">Uncharacterized protein</fullName>
    </submittedName>
</protein>
<gene>
    <name evidence="2" type="ORF">GCM10010515_25770</name>
</gene>
<reference evidence="2" key="1">
    <citation type="journal article" date="2014" name="Int. J. Syst. Evol. Microbiol.">
        <title>Complete genome sequence of Corynebacterium casei LMG S-19264T (=DSM 44701T), isolated from a smear-ripened cheese.</title>
        <authorList>
            <consortium name="US DOE Joint Genome Institute (JGI-PGF)"/>
            <person name="Walter F."/>
            <person name="Albersmeier A."/>
            <person name="Kalinowski J."/>
            <person name="Ruckert C."/>
        </authorList>
    </citation>
    <scope>NUCLEOTIDE SEQUENCE</scope>
    <source>
        <strain evidence="2">JCM 4956</strain>
    </source>
</reference>
<keyword evidence="1" id="KW-0812">Transmembrane</keyword>
<reference evidence="2" key="2">
    <citation type="submission" date="2020-09" db="EMBL/GenBank/DDBJ databases">
        <authorList>
            <person name="Sun Q."/>
            <person name="Ohkuma M."/>
        </authorList>
    </citation>
    <scope>NUCLEOTIDE SEQUENCE</scope>
    <source>
        <strain evidence="2">JCM 4956</strain>
    </source>
</reference>
<organism evidence="2 3">
    <name type="scientific">Streptomyces fructofermentans</name>
    <dbReference type="NCBI Taxonomy" id="152141"/>
    <lineage>
        <taxon>Bacteria</taxon>
        <taxon>Bacillati</taxon>
        <taxon>Actinomycetota</taxon>
        <taxon>Actinomycetes</taxon>
        <taxon>Kitasatosporales</taxon>
        <taxon>Streptomycetaceae</taxon>
        <taxon>Streptomyces</taxon>
    </lineage>
</organism>
<accession>A0A918NC59</accession>
<evidence type="ECO:0000313" key="2">
    <source>
        <dbReference type="EMBL" id="GGX57086.1"/>
    </source>
</evidence>